<proteinExistence type="inferred from homology"/>
<dbReference type="AlphaFoldDB" id="A0A2I0VTF4"/>
<keyword evidence="5 6" id="KW-0472">Membrane</keyword>
<feature type="transmembrane region" description="Helical" evidence="6">
    <location>
        <begin position="460"/>
        <end position="481"/>
    </location>
</feature>
<feature type="transmembrane region" description="Helical" evidence="6">
    <location>
        <begin position="60"/>
        <end position="77"/>
    </location>
</feature>
<reference evidence="7 8" key="2">
    <citation type="journal article" date="2017" name="Nature">
        <title>The Apostasia genome and the evolution of orchids.</title>
        <authorList>
            <person name="Zhang G.Q."/>
            <person name="Liu K.W."/>
            <person name="Li Z."/>
            <person name="Lohaus R."/>
            <person name="Hsiao Y.Y."/>
            <person name="Niu S.C."/>
            <person name="Wang J.Y."/>
            <person name="Lin Y.C."/>
            <person name="Xu Q."/>
            <person name="Chen L.J."/>
            <person name="Yoshida K."/>
            <person name="Fujiwara S."/>
            <person name="Wang Z.W."/>
            <person name="Zhang Y.Q."/>
            <person name="Mitsuda N."/>
            <person name="Wang M."/>
            <person name="Liu G.H."/>
            <person name="Pecoraro L."/>
            <person name="Huang H.X."/>
            <person name="Xiao X.J."/>
            <person name="Lin M."/>
            <person name="Wu X.Y."/>
            <person name="Wu W.L."/>
            <person name="Chen Y.Y."/>
            <person name="Chang S.B."/>
            <person name="Sakamoto S."/>
            <person name="Ohme-Takagi M."/>
            <person name="Yagi M."/>
            <person name="Zeng S.J."/>
            <person name="Shen C.Y."/>
            <person name="Yeh C.M."/>
            <person name="Luo Y.B."/>
            <person name="Tsai W.C."/>
            <person name="Van de Peer Y."/>
            <person name="Liu Z.J."/>
        </authorList>
    </citation>
    <scope>NUCLEOTIDE SEQUENCE [LARGE SCALE GENOMIC DNA]</scope>
    <source>
        <tissue evidence="7">The whole plant</tissue>
    </source>
</reference>
<dbReference type="NCBIfam" id="TIGR00797">
    <property type="entry name" value="matE"/>
    <property type="match status" value="1"/>
</dbReference>
<feature type="transmembrane region" description="Helical" evidence="6">
    <location>
        <begin position="401"/>
        <end position="423"/>
    </location>
</feature>
<gene>
    <name evidence="7" type="primary">TT12</name>
    <name evidence="7" type="ORF">MA16_Dca014116</name>
</gene>
<feature type="transmembrane region" description="Helical" evidence="6">
    <location>
        <begin position="357"/>
        <end position="381"/>
    </location>
</feature>
<dbReference type="GO" id="GO:1990961">
    <property type="term" value="P:xenobiotic detoxification by transmembrane export across the plasma membrane"/>
    <property type="evidence" value="ECO:0007669"/>
    <property type="project" value="InterPro"/>
</dbReference>
<evidence type="ECO:0000256" key="4">
    <source>
        <dbReference type="ARBA" id="ARBA00022989"/>
    </source>
</evidence>
<evidence type="ECO:0000256" key="1">
    <source>
        <dbReference type="ARBA" id="ARBA00004141"/>
    </source>
</evidence>
<feature type="transmembrane region" description="Helical" evidence="6">
    <location>
        <begin position="97"/>
        <end position="121"/>
    </location>
</feature>
<dbReference type="GO" id="GO:0015297">
    <property type="term" value="F:antiporter activity"/>
    <property type="evidence" value="ECO:0007669"/>
    <property type="project" value="InterPro"/>
</dbReference>
<sequence length="543" mass="58875">MPIHPFDIGSGPSPSPVATTEADADLADAVAAGFPDVDDEPEVRSLRDAWQTFVGESMKLWWIATPIAFSIICLYGVNSTTQIFAGHLGNLELSAVAIGLSVISNFSFGFLLGMGSALETLCGQAYGAGQVDKLGIYMQRSWIILTASAIFMCPLYLFSTPILKLIGQDPAIADAAGRFTVAIIPQIFALAINFPAQKFLQAQSKVSVLACIGFVALLIHIALLYLFLYRFGWGIIGAAAAYDISQWIVSIAQVVYVVRWCGDGWGAGLSWGAFRDLWAFVKLSLASAVMLCLEIWYMMVLVVLTGHLENAEIAVGSLSICMNINGWEGMLFIGINAAISVRVSNELGSGRPRATKHAVAVVVATSLVIGLLAMFLILAARNHFPVLFTNDEELQHAVSKIAHLLAITMILNSIQPVISGVAVGGGWQALVAYINLACYYVFGLPLGFLLGYGLQWGVQGIWIGMLLGTALQTLILCYVLWKTNWNDEAAQACERVRLWGGEQKLIEMGKRIPSEADGRLIRAPRTTSMRTNDYLEETHKSRS</sequence>
<comment type="similarity">
    <text evidence="2 6">Belongs to the multi antimicrobial extrusion (MATE) (TC 2.A.66.1) family.</text>
</comment>
<dbReference type="Proteomes" id="UP000233837">
    <property type="component" value="Unassembled WGS sequence"/>
</dbReference>
<protein>
    <recommendedName>
        <fullName evidence="6">Protein DETOXIFICATION</fullName>
    </recommendedName>
    <alternativeName>
        <fullName evidence="6">Multidrug and toxic compound extrusion protein</fullName>
    </alternativeName>
</protein>
<dbReference type="Pfam" id="PF01554">
    <property type="entry name" value="MatE"/>
    <property type="match status" value="2"/>
</dbReference>
<feature type="transmembrane region" description="Helical" evidence="6">
    <location>
        <begin position="279"/>
        <end position="304"/>
    </location>
</feature>
<evidence type="ECO:0000313" key="7">
    <source>
        <dbReference type="EMBL" id="PKU66697.1"/>
    </source>
</evidence>
<name>A0A2I0VTF4_9ASPA</name>
<dbReference type="InterPro" id="IPR002528">
    <property type="entry name" value="MATE_fam"/>
</dbReference>
<feature type="transmembrane region" description="Helical" evidence="6">
    <location>
        <begin position="206"/>
        <end position="227"/>
    </location>
</feature>
<evidence type="ECO:0000313" key="8">
    <source>
        <dbReference type="Proteomes" id="UP000233837"/>
    </source>
</evidence>
<evidence type="ECO:0000256" key="6">
    <source>
        <dbReference type="RuleBase" id="RU004914"/>
    </source>
</evidence>
<feature type="transmembrane region" description="Helical" evidence="6">
    <location>
        <begin position="142"/>
        <end position="163"/>
    </location>
</feature>
<keyword evidence="8" id="KW-1185">Reference proteome</keyword>
<dbReference type="PANTHER" id="PTHR11206">
    <property type="entry name" value="MULTIDRUG RESISTANCE PROTEIN"/>
    <property type="match status" value="1"/>
</dbReference>
<dbReference type="GO" id="GO:0042910">
    <property type="term" value="F:xenobiotic transmembrane transporter activity"/>
    <property type="evidence" value="ECO:0007669"/>
    <property type="project" value="InterPro"/>
</dbReference>
<evidence type="ECO:0000256" key="2">
    <source>
        <dbReference type="ARBA" id="ARBA00010199"/>
    </source>
</evidence>
<dbReference type="CDD" id="cd13132">
    <property type="entry name" value="MATE_eukaryotic"/>
    <property type="match status" value="1"/>
</dbReference>
<evidence type="ECO:0000256" key="5">
    <source>
        <dbReference type="ARBA" id="ARBA00023136"/>
    </source>
</evidence>
<comment type="subcellular location">
    <subcellularLocation>
        <location evidence="1">Membrane</location>
        <topology evidence="1">Multi-pass membrane protein</topology>
    </subcellularLocation>
</comment>
<dbReference type="InterPro" id="IPR045069">
    <property type="entry name" value="MATE_euk"/>
</dbReference>
<dbReference type="EMBL" id="KZ503248">
    <property type="protein sequence ID" value="PKU66697.1"/>
    <property type="molecule type" value="Genomic_DNA"/>
</dbReference>
<organism evidence="7 8">
    <name type="scientific">Dendrobium catenatum</name>
    <dbReference type="NCBI Taxonomy" id="906689"/>
    <lineage>
        <taxon>Eukaryota</taxon>
        <taxon>Viridiplantae</taxon>
        <taxon>Streptophyta</taxon>
        <taxon>Embryophyta</taxon>
        <taxon>Tracheophyta</taxon>
        <taxon>Spermatophyta</taxon>
        <taxon>Magnoliopsida</taxon>
        <taxon>Liliopsida</taxon>
        <taxon>Asparagales</taxon>
        <taxon>Orchidaceae</taxon>
        <taxon>Epidendroideae</taxon>
        <taxon>Malaxideae</taxon>
        <taxon>Dendrobiinae</taxon>
        <taxon>Dendrobium</taxon>
    </lineage>
</organism>
<dbReference type="GO" id="GO:0016020">
    <property type="term" value="C:membrane"/>
    <property type="evidence" value="ECO:0007669"/>
    <property type="project" value="UniProtKB-SubCell"/>
</dbReference>
<accession>A0A2I0VTF4</accession>
<feature type="transmembrane region" description="Helical" evidence="6">
    <location>
        <begin position="175"/>
        <end position="194"/>
    </location>
</feature>
<reference evidence="7 8" key="1">
    <citation type="journal article" date="2016" name="Sci. Rep.">
        <title>The Dendrobium catenatum Lindl. genome sequence provides insights into polysaccharide synthase, floral development and adaptive evolution.</title>
        <authorList>
            <person name="Zhang G.Q."/>
            <person name="Xu Q."/>
            <person name="Bian C."/>
            <person name="Tsai W.C."/>
            <person name="Yeh C.M."/>
            <person name="Liu K.W."/>
            <person name="Yoshida K."/>
            <person name="Zhang L.S."/>
            <person name="Chang S.B."/>
            <person name="Chen F."/>
            <person name="Shi Y."/>
            <person name="Su Y.Y."/>
            <person name="Zhang Y.Q."/>
            <person name="Chen L.J."/>
            <person name="Yin Y."/>
            <person name="Lin M."/>
            <person name="Huang H."/>
            <person name="Deng H."/>
            <person name="Wang Z.W."/>
            <person name="Zhu S.L."/>
            <person name="Zhao X."/>
            <person name="Deng C."/>
            <person name="Niu S.C."/>
            <person name="Huang J."/>
            <person name="Wang M."/>
            <person name="Liu G.H."/>
            <person name="Yang H.J."/>
            <person name="Xiao X.J."/>
            <person name="Hsiao Y.Y."/>
            <person name="Wu W.L."/>
            <person name="Chen Y.Y."/>
            <person name="Mitsuda N."/>
            <person name="Ohme-Takagi M."/>
            <person name="Luo Y.B."/>
            <person name="Van de Peer Y."/>
            <person name="Liu Z.J."/>
        </authorList>
    </citation>
    <scope>NUCLEOTIDE SEQUENCE [LARGE SCALE GENOMIC DNA]</scope>
    <source>
        <tissue evidence="7">The whole plant</tissue>
    </source>
</reference>
<keyword evidence="3 6" id="KW-0812">Transmembrane</keyword>
<keyword evidence="4 6" id="KW-1133">Transmembrane helix</keyword>
<feature type="transmembrane region" description="Helical" evidence="6">
    <location>
        <begin position="430"/>
        <end position="454"/>
    </location>
</feature>
<feature type="transmembrane region" description="Helical" evidence="6">
    <location>
        <begin position="233"/>
        <end position="258"/>
    </location>
</feature>
<evidence type="ECO:0000256" key="3">
    <source>
        <dbReference type="ARBA" id="ARBA00022692"/>
    </source>
</evidence>